<evidence type="ECO:0000256" key="1">
    <source>
        <dbReference type="RuleBase" id="RU003796"/>
    </source>
</evidence>
<dbReference type="VEuPathDB" id="TrichDB:TRFO_01143"/>
<keyword evidence="1" id="KW-0805">Transcription regulation</keyword>
<dbReference type="GO" id="GO:0005634">
    <property type="term" value="C:nucleus"/>
    <property type="evidence" value="ECO:0007669"/>
    <property type="project" value="UniProtKB-SubCell"/>
</dbReference>
<dbReference type="SMART" id="SM01372">
    <property type="entry name" value="E2F_TDP"/>
    <property type="match status" value="1"/>
</dbReference>
<keyword evidence="1" id="KW-0804">Transcription</keyword>
<organism evidence="3 4">
    <name type="scientific">Tritrichomonas foetus</name>
    <dbReference type="NCBI Taxonomy" id="1144522"/>
    <lineage>
        <taxon>Eukaryota</taxon>
        <taxon>Metamonada</taxon>
        <taxon>Parabasalia</taxon>
        <taxon>Tritrichomonadida</taxon>
        <taxon>Tritrichomonadidae</taxon>
        <taxon>Tritrichomonas</taxon>
    </lineage>
</organism>
<dbReference type="InterPro" id="IPR003316">
    <property type="entry name" value="E2F_WHTH_DNA-bd_dom"/>
</dbReference>
<dbReference type="InterPro" id="IPR036390">
    <property type="entry name" value="WH_DNA-bd_sf"/>
</dbReference>
<keyword evidence="4" id="KW-1185">Reference proteome</keyword>
<dbReference type="EMBL" id="MLAK01000593">
    <property type="protein sequence ID" value="OHT11207.1"/>
    <property type="molecule type" value="Genomic_DNA"/>
</dbReference>
<dbReference type="GeneID" id="94824636"/>
<comment type="subcellular location">
    <subcellularLocation>
        <location evidence="1">Nucleus</location>
    </subcellularLocation>
</comment>
<dbReference type="GO" id="GO:0003677">
    <property type="term" value="F:DNA binding"/>
    <property type="evidence" value="ECO:0007669"/>
    <property type="project" value="UniProtKB-KW"/>
</dbReference>
<evidence type="ECO:0000313" key="3">
    <source>
        <dbReference type="EMBL" id="OHT11207.1"/>
    </source>
</evidence>
<dbReference type="GO" id="GO:0005667">
    <property type="term" value="C:transcription regulator complex"/>
    <property type="evidence" value="ECO:0007669"/>
    <property type="project" value="InterPro"/>
</dbReference>
<name>A0A1J4KIP6_9EUKA</name>
<gene>
    <name evidence="3" type="ORF">TRFO_01143</name>
</gene>
<dbReference type="Gene3D" id="1.10.10.10">
    <property type="entry name" value="Winged helix-like DNA-binding domain superfamily/Winged helix DNA-binding domain"/>
    <property type="match status" value="1"/>
</dbReference>
<proteinExistence type="inferred from homology"/>
<feature type="domain" description="E2F/DP family winged-helix DNA-binding" evidence="2">
    <location>
        <begin position="100"/>
        <end position="162"/>
    </location>
</feature>
<dbReference type="InterPro" id="IPR036388">
    <property type="entry name" value="WH-like_DNA-bd_sf"/>
</dbReference>
<dbReference type="RefSeq" id="XP_068364343.1">
    <property type="nucleotide sequence ID" value="XM_068489932.1"/>
</dbReference>
<evidence type="ECO:0000313" key="4">
    <source>
        <dbReference type="Proteomes" id="UP000179807"/>
    </source>
</evidence>
<protein>
    <recommendedName>
        <fullName evidence="2">E2F/DP family winged-helix DNA-binding domain-containing protein</fullName>
    </recommendedName>
</protein>
<dbReference type="Pfam" id="PF02319">
    <property type="entry name" value="WHD_E2F_TDP"/>
    <property type="match status" value="1"/>
</dbReference>
<keyword evidence="1" id="KW-0238">DNA-binding</keyword>
<keyword evidence="1" id="KW-0539">Nucleus</keyword>
<dbReference type="GO" id="GO:0006355">
    <property type="term" value="P:regulation of DNA-templated transcription"/>
    <property type="evidence" value="ECO:0007669"/>
    <property type="project" value="InterPro"/>
</dbReference>
<comment type="caution">
    <text evidence="3">The sequence shown here is derived from an EMBL/GenBank/DDBJ whole genome shotgun (WGS) entry which is preliminary data.</text>
</comment>
<accession>A0A1J4KIP6</accession>
<dbReference type="SUPFAM" id="SSF46785">
    <property type="entry name" value="Winged helix' DNA-binding domain"/>
    <property type="match status" value="1"/>
</dbReference>
<reference evidence="3" key="1">
    <citation type="submission" date="2016-10" db="EMBL/GenBank/DDBJ databases">
        <authorList>
            <person name="Benchimol M."/>
            <person name="Almeida L.G."/>
            <person name="Vasconcelos A.T."/>
            <person name="Perreira-Neves A."/>
            <person name="Rosa I.A."/>
            <person name="Tasca T."/>
            <person name="Bogo M.R."/>
            <person name="de Souza W."/>
        </authorList>
    </citation>
    <scope>NUCLEOTIDE SEQUENCE [LARGE SCALE GENOMIC DNA]</scope>
    <source>
        <strain evidence="3">K</strain>
    </source>
</reference>
<dbReference type="Proteomes" id="UP000179807">
    <property type="component" value="Unassembled WGS sequence"/>
</dbReference>
<dbReference type="OrthoDB" id="1743261at2759"/>
<evidence type="ECO:0000259" key="2">
    <source>
        <dbReference type="SMART" id="SM01372"/>
    </source>
</evidence>
<comment type="similarity">
    <text evidence="1">Belongs to the E2F/DP family.</text>
</comment>
<dbReference type="AlphaFoldDB" id="A0A1J4KIP6"/>
<sequence>MNVEAQSIDFKNLVKGNGIICPLGFGNSFVYFDKNDFLQNGSIPGINEIPPVNVPPQINETQQVNIAQSINTIPYLPQVEINNQITPKNPLTKEGINKKSKPQHYAATCQILELFQRNNLLTLEYVANYCKVDKRRIYDIMNVLEYYKMITKLPKNGNEVYYKFCSEHTTCMPLDVSLLSQLNLNIPES</sequence>